<accession>A0A2K1XVA4</accession>
<dbReference type="AlphaFoldDB" id="A0A2K1XVA4"/>
<dbReference type="InParanoid" id="A0A2K1XVA4"/>
<organism evidence="2 3">
    <name type="scientific">Populus trichocarpa</name>
    <name type="common">Western balsam poplar</name>
    <name type="synonym">Populus balsamifera subsp. trichocarpa</name>
    <dbReference type="NCBI Taxonomy" id="3694"/>
    <lineage>
        <taxon>Eukaryota</taxon>
        <taxon>Viridiplantae</taxon>
        <taxon>Streptophyta</taxon>
        <taxon>Embryophyta</taxon>
        <taxon>Tracheophyta</taxon>
        <taxon>Spermatophyta</taxon>
        <taxon>Magnoliopsida</taxon>
        <taxon>eudicotyledons</taxon>
        <taxon>Gunneridae</taxon>
        <taxon>Pentapetalae</taxon>
        <taxon>rosids</taxon>
        <taxon>fabids</taxon>
        <taxon>Malpighiales</taxon>
        <taxon>Salicaceae</taxon>
        <taxon>Saliceae</taxon>
        <taxon>Populus</taxon>
    </lineage>
</organism>
<evidence type="ECO:0000256" key="1">
    <source>
        <dbReference type="SAM" id="Phobius"/>
    </source>
</evidence>
<evidence type="ECO:0000313" key="3">
    <source>
        <dbReference type="Proteomes" id="UP000006729"/>
    </source>
</evidence>
<dbReference type="EMBL" id="CM009303">
    <property type="protein sequence ID" value="PNT04704.1"/>
    <property type="molecule type" value="Genomic_DNA"/>
</dbReference>
<sequence length="71" mass="7646">MIFLERGGGGGGGEEFGAGLSGLGSRGRLEMRRIAWKAGETVTALYIFSYTTLGQLLLLLFLSMVFVKDTK</sequence>
<keyword evidence="1" id="KW-0812">Transmembrane</keyword>
<proteinExistence type="predicted"/>
<keyword evidence="3" id="KW-1185">Reference proteome</keyword>
<keyword evidence="1" id="KW-0472">Membrane</keyword>
<gene>
    <name evidence="2" type="ORF">POPTR_014G137800</name>
</gene>
<protein>
    <submittedName>
        <fullName evidence="2">Uncharacterized protein</fullName>
    </submittedName>
</protein>
<dbReference type="Proteomes" id="UP000006729">
    <property type="component" value="Chromosome 14"/>
</dbReference>
<keyword evidence="1" id="KW-1133">Transmembrane helix</keyword>
<reference evidence="2 3" key="1">
    <citation type="journal article" date="2006" name="Science">
        <title>The genome of black cottonwood, Populus trichocarpa (Torr. &amp; Gray).</title>
        <authorList>
            <person name="Tuskan G.A."/>
            <person name="Difazio S."/>
            <person name="Jansson S."/>
            <person name="Bohlmann J."/>
            <person name="Grigoriev I."/>
            <person name="Hellsten U."/>
            <person name="Putnam N."/>
            <person name="Ralph S."/>
            <person name="Rombauts S."/>
            <person name="Salamov A."/>
            <person name="Schein J."/>
            <person name="Sterck L."/>
            <person name="Aerts A."/>
            <person name="Bhalerao R.R."/>
            <person name="Bhalerao R.P."/>
            <person name="Blaudez D."/>
            <person name="Boerjan W."/>
            <person name="Brun A."/>
            <person name="Brunner A."/>
            <person name="Busov V."/>
            <person name="Campbell M."/>
            <person name="Carlson J."/>
            <person name="Chalot M."/>
            <person name="Chapman J."/>
            <person name="Chen G.L."/>
            <person name="Cooper D."/>
            <person name="Coutinho P.M."/>
            <person name="Couturier J."/>
            <person name="Covert S."/>
            <person name="Cronk Q."/>
            <person name="Cunningham R."/>
            <person name="Davis J."/>
            <person name="Degroeve S."/>
            <person name="Dejardin A."/>
            <person name="Depamphilis C."/>
            <person name="Detter J."/>
            <person name="Dirks B."/>
            <person name="Dubchak I."/>
            <person name="Duplessis S."/>
            <person name="Ehlting J."/>
            <person name="Ellis B."/>
            <person name="Gendler K."/>
            <person name="Goodstein D."/>
            <person name="Gribskov M."/>
            <person name="Grimwood J."/>
            <person name="Groover A."/>
            <person name="Gunter L."/>
            <person name="Hamberger B."/>
            <person name="Heinze B."/>
            <person name="Helariutta Y."/>
            <person name="Henrissat B."/>
            <person name="Holligan D."/>
            <person name="Holt R."/>
            <person name="Huang W."/>
            <person name="Islam-Faridi N."/>
            <person name="Jones S."/>
            <person name="Jones-Rhoades M."/>
            <person name="Jorgensen R."/>
            <person name="Joshi C."/>
            <person name="Kangasjarvi J."/>
            <person name="Karlsson J."/>
            <person name="Kelleher C."/>
            <person name="Kirkpatrick R."/>
            <person name="Kirst M."/>
            <person name="Kohler A."/>
            <person name="Kalluri U."/>
            <person name="Larimer F."/>
            <person name="Leebens-Mack J."/>
            <person name="Leple J.C."/>
            <person name="Locascio P."/>
            <person name="Lou Y."/>
            <person name="Lucas S."/>
            <person name="Martin F."/>
            <person name="Montanini B."/>
            <person name="Napoli C."/>
            <person name="Nelson D.R."/>
            <person name="Nelson C."/>
            <person name="Nieminen K."/>
            <person name="Nilsson O."/>
            <person name="Pereda V."/>
            <person name="Peter G."/>
            <person name="Philippe R."/>
            <person name="Pilate G."/>
            <person name="Poliakov A."/>
            <person name="Razumovskaya J."/>
            <person name="Richardson P."/>
            <person name="Rinaldi C."/>
            <person name="Ritland K."/>
            <person name="Rouze P."/>
            <person name="Ryaboy D."/>
            <person name="Schmutz J."/>
            <person name="Schrader J."/>
            <person name="Segerman B."/>
            <person name="Shin H."/>
            <person name="Siddiqui A."/>
            <person name="Sterky F."/>
            <person name="Terry A."/>
            <person name="Tsai C.J."/>
            <person name="Uberbacher E."/>
            <person name="Unneberg P."/>
            <person name="Vahala J."/>
            <person name="Wall K."/>
            <person name="Wessler S."/>
            <person name="Yang G."/>
            <person name="Yin T."/>
            <person name="Douglas C."/>
            <person name="Marra M."/>
            <person name="Sandberg G."/>
            <person name="Van de Peer Y."/>
            <person name="Rokhsar D."/>
        </authorList>
    </citation>
    <scope>NUCLEOTIDE SEQUENCE [LARGE SCALE GENOMIC DNA]</scope>
    <source>
        <strain evidence="3">cv. Nisqually</strain>
    </source>
</reference>
<name>A0A2K1XVA4_POPTR</name>
<evidence type="ECO:0000313" key="2">
    <source>
        <dbReference type="EMBL" id="PNT04704.1"/>
    </source>
</evidence>
<feature type="transmembrane region" description="Helical" evidence="1">
    <location>
        <begin position="45"/>
        <end position="67"/>
    </location>
</feature>